<comment type="caution">
    <text evidence="2">The sequence shown here is derived from an EMBL/GenBank/DDBJ whole genome shotgun (WGS) entry which is preliminary data.</text>
</comment>
<gene>
    <name evidence="2" type="ORF">A3H70_05190</name>
</gene>
<dbReference type="Proteomes" id="UP000178109">
    <property type="component" value="Unassembled WGS sequence"/>
</dbReference>
<evidence type="ECO:0000256" key="1">
    <source>
        <dbReference type="SAM" id="Phobius"/>
    </source>
</evidence>
<evidence type="ECO:0000313" key="3">
    <source>
        <dbReference type="Proteomes" id="UP000178109"/>
    </source>
</evidence>
<accession>A0A1G2BRN7</accession>
<evidence type="ECO:0008006" key="4">
    <source>
        <dbReference type="Google" id="ProtNLM"/>
    </source>
</evidence>
<name>A0A1G2BRN7_9BACT</name>
<evidence type="ECO:0000313" key="2">
    <source>
        <dbReference type="EMBL" id="OGY91496.1"/>
    </source>
</evidence>
<reference evidence="2 3" key="1">
    <citation type="journal article" date="2016" name="Nat. Commun.">
        <title>Thousands of microbial genomes shed light on interconnected biogeochemical processes in an aquifer system.</title>
        <authorList>
            <person name="Anantharaman K."/>
            <person name="Brown C.T."/>
            <person name="Hug L.A."/>
            <person name="Sharon I."/>
            <person name="Castelle C.J."/>
            <person name="Probst A.J."/>
            <person name="Thomas B.C."/>
            <person name="Singh A."/>
            <person name="Wilkins M.J."/>
            <person name="Karaoz U."/>
            <person name="Brodie E.L."/>
            <person name="Williams K.H."/>
            <person name="Hubbard S.S."/>
            <person name="Banfield J.F."/>
        </authorList>
    </citation>
    <scope>NUCLEOTIDE SEQUENCE [LARGE SCALE GENOMIC DNA]</scope>
</reference>
<keyword evidence="1" id="KW-0472">Membrane</keyword>
<organism evidence="2 3">
    <name type="scientific">Candidatus Komeilibacteria bacterium RIFCSPLOWO2_02_FULL_48_11</name>
    <dbReference type="NCBI Taxonomy" id="1798553"/>
    <lineage>
        <taxon>Bacteria</taxon>
        <taxon>Candidatus Komeiliibacteriota</taxon>
    </lineage>
</organism>
<proteinExistence type="predicted"/>
<keyword evidence="1" id="KW-0812">Transmembrane</keyword>
<protein>
    <recommendedName>
        <fullName evidence="4">Baseplate protein J-like domain-containing protein</fullName>
    </recommendedName>
</protein>
<feature type="transmembrane region" description="Helical" evidence="1">
    <location>
        <begin position="30"/>
        <end position="50"/>
    </location>
</feature>
<keyword evidence="1" id="KW-1133">Transmembrane helix</keyword>
<dbReference type="AlphaFoldDB" id="A0A1G2BRN7"/>
<dbReference type="EMBL" id="MHKO01000044">
    <property type="protein sequence ID" value="OGY91496.1"/>
    <property type="molecule type" value="Genomic_DNA"/>
</dbReference>
<dbReference type="STRING" id="1798553.A3H70_05190"/>
<sequence>MSLFQSTQKKIAQGTKTLSQAITLKSYRKLAINFLILTLNLIIIILYFTLSQAKIIIVPAKEVITHKMQIPIKEIVVDGDKAISGRVVEQTVAATETFDIKSESEIPAQATGEITIHNKTASRNQQLVATTQFASENGIIVRLKESVTVKAGSSVTAAAYADKEGKDGEVGPGRFEIVKLKSDKDKIYGEVAKKFTGGTKLVKMVSQETFDKAQKTVEEKLKKQATEKLESLAPGVKEDEITIIITSLKPSAKPGDLNIDSFTITAEAIGRVIVYDKKAAKSLIREDLAANAPANKVVGKIDDDSFAAKPDSSAAYLDASISATLIPKFPDAVFKKKDVVGLNRDEVRKHFRKITGIDNVEVKFSPFWVRSVPNLEDHVDIEIKK</sequence>